<organism evidence="1">
    <name type="scientific">Siphoviridae sp. ctwhn18</name>
    <dbReference type="NCBI Taxonomy" id="2825733"/>
    <lineage>
        <taxon>Viruses</taxon>
        <taxon>Duplodnaviria</taxon>
        <taxon>Heunggongvirae</taxon>
        <taxon>Uroviricota</taxon>
        <taxon>Caudoviricetes</taxon>
    </lineage>
</organism>
<dbReference type="EMBL" id="BK015295">
    <property type="protein sequence ID" value="DAD99871.1"/>
    <property type="molecule type" value="Genomic_DNA"/>
</dbReference>
<proteinExistence type="predicted"/>
<accession>A0A8S5NZQ0</accession>
<evidence type="ECO:0000313" key="1">
    <source>
        <dbReference type="EMBL" id="DAD99871.1"/>
    </source>
</evidence>
<name>A0A8S5NZQ0_9CAUD</name>
<sequence>MKVKVRRRKPAPVAAEQALKKGIAKDHLLDDKQRRDIDAVHNRIRRIKALISTKSDNSNKNDRITDDDIEWYCRDSFLMEIPIKMLADCVNSNIFTKENGERIALVPSLWIWNWITSD</sequence>
<protein>
    <submittedName>
        <fullName evidence="1">Uncharacterized protein</fullName>
    </submittedName>
</protein>
<reference evidence="1" key="1">
    <citation type="journal article" date="2021" name="Proc. Natl. Acad. Sci. U.S.A.">
        <title>A Catalog of Tens of Thousands of Viruses from Human Metagenomes Reveals Hidden Associations with Chronic Diseases.</title>
        <authorList>
            <person name="Tisza M.J."/>
            <person name="Buck C.B."/>
        </authorList>
    </citation>
    <scope>NUCLEOTIDE SEQUENCE</scope>
    <source>
        <strain evidence="1">Ctwhn18</strain>
    </source>
</reference>